<keyword evidence="4" id="KW-0968">Cytoplasmic vesicle</keyword>
<dbReference type="InterPro" id="IPR013783">
    <property type="entry name" value="Ig-like_fold"/>
</dbReference>
<dbReference type="GO" id="GO:0004439">
    <property type="term" value="F:phosphatidylinositol-4,5-bisphosphate 5-phosphatase activity"/>
    <property type="evidence" value="ECO:0007669"/>
    <property type="project" value="TreeGrafter"/>
</dbReference>
<evidence type="ECO:0000259" key="5">
    <source>
        <dbReference type="PROSITE" id="PS50238"/>
    </source>
</evidence>
<organism evidence="6 7">
    <name type="scientific">Lichtheimia ornata</name>
    <dbReference type="NCBI Taxonomy" id="688661"/>
    <lineage>
        <taxon>Eukaryota</taxon>
        <taxon>Fungi</taxon>
        <taxon>Fungi incertae sedis</taxon>
        <taxon>Mucoromycota</taxon>
        <taxon>Mucoromycotina</taxon>
        <taxon>Mucoromycetes</taxon>
        <taxon>Mucorales</taxon>
        <taxon>Lichtheimiaceae</taxon>
        <taxon>Lichtheimia</taxon>
    </lineage>
</organism>
<dbReference type="SUPFAM" id="SSF48350">
    <property type="entry name" value="GTPase activation domain, GAP"/>
    <property type="match status" value="1"/>
</dbReference>
<dbReference type="InterPro" id="IPR046985">
    <property type="entry name" value="IP5"/>
</dbReference>
<dbReference type="PANTHER" id="PTHR11200:SF300">
    <property type="entry name" value="TYPE II INOSITOL 1,4,5-TRISPHOSPHATE 5-PHOSPHATASE"/>
    <property type="match status" value="1"/>
</dbReference>
<dbReference type="SMART" id="SM00324">
    <property type="entry name" value="RhoGAP"/>
    <property type="match status" value="1"/>
</dbReference>
<dbReference type="InterPro" id="IPR000198">
    <property type="entry name" value="RhoGAP_dom"/>
</dbReference>
<dbReference type="InterPro" id="IPR036691">
    <property type="entry name" value="Endo/exonu/phosph_ase_sf"/>
</dbReference>
<evidence type="ECO:0000256" key="3">
    <source>
        <dbReference type="ARBA" id="ARBA00022753"/>
    </source>
</evidence>
<dbReference type="Gene3D" id="2.60.40.10">
    <property type="entry name" value="Immunoglobulins"/>
    <property type="match status" value="1"/>
</dbReference>
<comment type="subcellular location">
    <subcellularLocation>
        <location evidence="2">Cytoplasmic vesicle</location>
        <location evidence="2">Phagosome membrane</location>
    </subcellularLocation>
    <subcellularLocation>
        <location evidence="1">Early endosome membrane</location>
    </subcellularLocation>
</comment>
<dbReference type="Pfam" id="PF22669">
    <property type="entry name" value="Exo_endo_phos2"/>
    <property type="match status" value="1"/>
</dbReference>
<keyword evidence="7" id="KW-1185">Reference proteome</keyword>
<dbReference type="PANTHER" id="PTHR11200">
    <property type="entry name" value="INOSITOL 5-PHOSPHATASE"/>
    <property type="match status" value="1"/>
</dbReference>
<dbReference type="InterPro" id="IPR048869">
    <property type="entry name" value="OCRL-1_2_ASH"/>
</dbReference>
<protein>
    <recommendedName>
        <fullName evidence="5">Rho-GAP domain-containing protein</fullName>
    </recommendedName>
</protein>
<dbReference type="EMBL" id="JARTCD010000028">
    <property type="protein sequence ID" value="KAJ8657930.1"/>
    <property type="molecule type" value="Genomic_DNA"/>
</dbReference>
<accession>A0AAD7V486</accession>
<evidence type="ECO:0000313" key="7">
    <source>
        <dbReference type="Proteomes" id="UP001234581"/>
    </source>
</evidence>
<dbReference type="Proteomes" id="UP001234581">
    <property type="component" value="Unassembled WGS sequence"/>
</dbReference>
<dbReference type="InterPro" id="IPR000300">
    <property type="entry name" value="IPPc"/>
</dbReference>
<dbReference type="Gene3D" id="3.60.10.10">
    <property type="entry name" value="Endonuclease/exonuclease/phosphatase"/>
    <property type="match status" value="1"/>
</dbReference>
<dbReference type="Pfam" id="PF21310">
    <property type="entry name" value="OCRL-like_ASH"/>
    <property type="match status" value="1"/>
</dbReference>
<name>A0AAD7V486_9FUNG</name>
<dbReference type="Gene3D" id="1.10.555.10">
    <property type="entry name" value="Rho GTPase activation protein"/>
    <property type="match status" value="1"/>
</dbReference>
<dbReference type="RefSeq" id="XP_058342843.1">
    <property type="nucleotide sequence ID" value="XM_058486486.1"/>
</dbReference>
<evidence type="ECO:0000256" key="1">
    <source>
        <dbReference type="ARBA" id="ARBA00004146"/>
    </source>
</evidence>
<comment type="caution">
    <text evidence="6">The sequence shown here is derived from an EMBL/GenBank/DDBJ whole genome shotgun (WGS) entry which is preliminary data.</text>
</comment>
<proteinExistence type="predicted"/>
<gene>
    <name evidence="6" type="ORF">O0I10_006458</name>
</gene>
<sequence length="961" mass="109247">MTAQQHERHRPDRLGVIRTLKRIVQTHDTLQCISFFFFAHRHKASSSSSHNDATDEYYIAVIRRYNEACILLFKGQPGSIPPIVLHIIPVYESFHYTIAQAAVNVKGACPAFRVSLYAQHGSNPVSDVLFPAKEDMMTFLSNIKAVIDLARKNKLAVTGTSHHWTNAYSQYCLEEDDHRSMTTTTTNTKTISSVLPHVLPWLDSDPSPCRSNLSRTTRSPNQMLTGNAAKRHWLNTRLVARQDEFVTWDTSRIFAGTYNVHGRLPTMSLKPWLAANADFDPDFYVIGLQEMESGKDAYVRYDPAKENAWVKAIFKALGDKSEEYYKVATQQLVTILIVVIAKKKHQRFITDVDTAYVGVGLMNMMGNKGGVGIRFRFHDSYLCFVGCHLAAFTDQIDRRNQDFIEICKRLTFTQQPDPLIDYVKYSWNDADDEGMALLDDQGVARDWSLEGSVFHSDHLIWLGDLNYRINFPEPEIKSCLRKGQLDTLVAADQLAIERKDGRAFSMFDEGKLNFQPTYKYDAGTNMYDSSAKRRAPAWTDRILWRKDRTQPSTRNDVARQPTIKLMHYDSCMDMLLSDHKPVYAHMEIKVRKIHSNDYERCEKALKQQLSASNGRSSNTGQCQLSTAFVQFDDVHFMESKEMTIELENTGDTLTSFGFVPKVDDGEEQEQVCPPWLQIHPITGVLAPSEKTMLYLRIWVDPAVSAPLNEGNQQIDTVLVLRLENGKDLYIVVKGRYIPTCLGIHLDRLALMSLPVSSMNNHLDPSKKNNQATIDNASTQQATLPKELWRVLNYLWNKSMLSIDTLFLQHGDPTICDYIRRCLDTGNALDTTILLNKSDPSSSADEIAANSMVDVLVAFLECLPEPVIPTALYELALEASDSSQAMVELKDRLPYIHLNVLLYIASFLKDAIQLAPDTVRQERTCHIVQMFTIVLRPPPLYKQQNPQLAQQKASRFILRLLH</sequence>
<dbReference type="GO" id="GO:0031901">
    <property type="term" value="C:early endosome membrane"/>
    <property type="evidence" value="ECO:0007669"/>
    <property type="project" value="UniProtKB-SubCell"/>
</dbReference>
<dbReference type="SMART" id="SM00128">
    <property type="entry name" value="IPPc"/>
    <property type="match status" value="1"/>
</dbReference>
<feature type="domain" description="Rho-GAP" evidence="5">
    <location>
        <begin position="771"/>
        <end position="961"/>
    </location>
</feature>
<dbReference type="SUPFAM" id="SSF56219">
    <property type="entry name" value="DNase I-like"/>
    <property type="match status" value="1"/>
</dbReference>
<keyword evidence="3" id="KW-0967">Endosome</keyword>
<dbReference type="GO" id="GO:0007165">
    <property type="term" value="P:signal transduction"/>
    <property type="evidence" value="ECO:0007669"/>
    <property type="project" value="InterPro"/>
</dbReference>
<dbReference type="PROSITE" id="PS50238">
    <property type="entry name" value="RHOGAP"/>
    <property type="match status" value="1"/>
</dbReference>
<evidence type="ECO:0000313" key="6">
    <source>
        <dbReference type="EMBL" id="KAJ8657930.1"/>
    </source>
</evidence>
<dbReference type="AlphaFoldDB" id="A0AAD7V486"/>
<dbReference type="GeneID" id="83213869"/>
<dbReference type="Pfam" id="PF00620">
    <property type="entry name" value="RhoGAP"/>
    <property type="match status" value="1"/>
</dbReference>
<evidence type="ECO:0000256" key="2">
    <source>
        <dbReference type="ARBA" id="ARBA00004580"/>
    </source>
</evidence>
<dbReference type="InterPro" id="IPR008936">
    <property type="entry name" value="Rho_GTPase_activation_prot"/>
</dbReference>
<dbReference type="GO" id="GO:0046856">
    <property type="term" value="P:phosphatidylinositol dephosphorylation"/>
    <property type="evidence" value="ECO:0007669"/>
    <property type="project" value="InterPro"/>
</dbReference>
<reference evidence="6 7" key="1">
    <citation type="submission" date="2023-03" db="EMBL/GenBank/DDBJ databases">
        <title>Genome sequence of Lichtheimia ornata CBS 291.66.</title>
        <authorList>
            <person name="Mohabir J.T."/>
            <person name="Shea T.P."/>
            <person name="Kurbessoian T."/>
            <person name="Berby B."/>
            <person name="Fontaine J."/>
            <person name="Livny J."/>
            <person name="Gnirke A."/>
            <person name="Stajich J.E."/>
            <person name="Cuomo C.A."/>
        </authorList>
    </citation>
    <scope>NUCLEOTIDE SEQUENCE [LARGE SCALE GENOMIC DNA]</scope>
    <source>
        <strain evidence="6">CBS 291.66</strain>
    </source>
</reference>
<evidence type="ECO:0000256" key="4">
    <source>
        <dbReference type="ARBA" id="ARBA00023329"/>
    </source>
</evidence>